<comment type="caution">
    <text evidence="2">The sequence shown here is derived from an EMBL/GenBank/DDBJ whole genome shotgun (WGS) entry which is preliminary data.</text>
</comment>
<name>A0ABQ1R3X0_9FLAO</name>
<dbReference type="EMBL" id="BMFH01000002">
    <property type="protein sequence ID" value="GGD57352.1"/>
    <property type="molecule type" value="Genomic_DNA"/>
</dbReference>
<dbReference type="SUPFAM" id="SSF51261">
    <property type="entry name" value="Duplicated hybrid motif"/>
    <property type="match status" value="1"/>
</dbReference>
<evidence type="ECO:0000313" key="2">
    <source>
        <dbReference type="EMBL" id="GGD57352.1"/>
    </source>
</evidence>
<dbReference type="Gene3D" id="2.70.70.10">
    <property type="entry name" value="Glucose Permease (Domain IIA)"/>
    <property type="match status" value="1"/>
</dbReference>
<accession>A0ABQ1R3X0</accession>
<dbReference type="PANTHER" id="PTHR21666">
    <property type="entry name" value="PEPTIDASE-RELATED"/>
    <property type="match status" value="1"/>
</dbReference>
<dbReference type="Proteomes" id="UP000625780">
    <property type="component" value="Unassembled WGS sequence"/>
</dbReference>
<dbReference type="InterPro" id="IPR050570">
    <property type="entry name" value="Cell_wall_metabolism_enzyme"/>
</dbReference>
<gene>
    <name evidence="2" type="ORF">GCM10011361_24830</name>
</gene>
<dbReference type="Pfam" id="PF01551">
    <property type="entry name" value="Peptidase_M23"/>
    <property type="match status" value="1"/>
</dbReference>
<organism evidence="2 3">
    <name type="scientific">Muriicola marianensis</name>
    <dbReference type="NCBI Taxonomy" id="1324801"/>
    <lineage>
        <taxon>Bacteria</taxon>
        <taxon>Pseudomonadati</taxon>
        <taxon>Bacteroidota</taxon>
        <taxon>Flavobacteriia</taxon>
        <taxon>Flavobacteriales</taxon>
        <taxon>Flavobacteriaceae</taxon>
        <taxon>Muriicola</taxon>
    </lineage>
</organism>
<evidence type="ECO:0000259" key="1">
    <source>
        <dbReference type="Pfam" id="PF01551"/>
    </source>
</evidence>
<dbReference type="RefSeq" id="WP_188371089.1">
    <property type="nucleotide sequence ID" value="NZ_BMFH01000002.1"/>
</dbReference>
<feature type="domain" description="M23ase beta-sheet core" evidence="1">
    <location>
        <begin position="92"/>
        <end position="189"/>
    </location>
</feature>
<protein>
    <recommendedName>
        <fullName evidence="1">M23ase beta-sheet core domain-containing protein</fullName>
    </recommendedName>
</protein>
<dbReference type="CDD" id="cd12797">
    <property type="entry name" value="M23_peptidase"/>
    <property type="match status" value="1"/>
</dbReference>
<dbReference type="InterPro" id="IPR011055">
    <property type="entry name" value="Dup_hybrid_motif"/>
</dbReference>
<evidence type="ECO:0000313" key="3">
    <source>
        <dbReference type="Proteomes" id="UP000625780"/>
    </source>
</evidence>
<proteinExistence type="predicted"/>
<sequence length="233" mass="25587">MLTISDDFTTPSGAGPVMDASIPWEDYTPLDLSTANRELEGIDLGDPAACQGYIDLVLRRNSARIAYGGYLEQRNLYRGNAGFESGEEPRDIHLGIDFWAEAGTPVLAPLSGKVHSFKNNADKGDYGPTIILTHETGKNTFYTLYGHLSLESLEGLYPGKQIGKGEVLGSLGTPDINVNYAPHLHFQLILDMEGKQGDYPGVCMASDLEFYKRNCPDPFLILGSQGLKDHFRR</sequence>
<reference evidence="3" key="1">
    <citation type="journal article" date="2019" name="Int. J. Syst. Evol. Microbiol.">
        <title>The Global Catalogue of Microorganisms (GCM) 10K type strain sequencing project: providing services to taxonomists for standard genome sequencing and annotation.</title>
        <authorList>
            <consortium name="The Broad Institute Genomics Platform"/>
            <consortium name="The Broad Institute Genome Sequencing Center for Infectious Disease"/>
            <person name="Wu L."/>
            <person name="Ma J."/>
        </authorList>
    </citation>
    <scope>NUCLEOTIDE SEQUENCE [LARGE SCALE GENOMIC DNA]</scope>
    <source>
        <strain evidence="3">CGMCC 1.12606</strain>
    </source>
</reference>
<dbReference type="PANTHER" id="PTHR21666:SF270">
    <property type="entry name" value="MUREIN HYDROLASE ACTIVATOR ENVC"/>
    <property type="match status" value="1"/>
</dbReference>
<keyword evidence="3" id="KW-1185">Reference proteome</keyword>
<dbReference type="InterPro" id="IPR016047">
    <property type="entry name" value="M23ase_b-sheet_dom"/>
</dbReference>